<dbReference type="VEuPathDB" id="FungiDB:RhiirA1_504397"/>
<dbReference type="Proteomes" id="UP000234323">
    <property type="component" value="Unassembled WGS sequence"/>
</dbReference>
<proteinExistence type="predicted"/>
<reference evidence="1 2" key="1">
    <citation type="submission" date="2015-10" db="EMBL/GenBank/DDBJ databases">
        <title>Genome analyses suggest a sexual origin of heterokaryosis in a supposedly ancient asexual fungus.</title>
        <authorList>
            <person name="Ropars J."/>
            <person name="Sedzielewska K."/>
            <person name="Noel J."/>
            <person name="Charron P."/>
            <person name="Farinelli L."/>
            <person name="Marton T."/>
            <person name="Kruger M."/>
            <person name="Pelin A."/>
            <person name="Brachmann A."/>
            <person name="Corradi N."/>
        </authorList>
    </citation>
    <scope>NUCLEOTIDE SEQUENCE [LARGE SCALE GENOMIC DNA]</scope>
    <source>
        <strain evidence="1 2">A4</strain>
    </source>
</reference>
<name>A0A2I1HKU7_9GLOM</name>
<dbReference type="Gene3D" id="2.60.40.10">
    <property type="entry name" value="Immunoglobulins"/>
    <property type="match status" value="1"/>
</dbReference>
<feature type="non-terminal residue" evidence="1">
    <location>
        <position position="915"/>
    </location>
</feature>
<dbReference type="EMBL" id="LLXI01003607">
    <property type="protein sequence ID" value="PKY59525.1"/>
    <property type="molecule type" value="Genomic_DNA"/>
</dbReference>
<dbReference type="VEuPathDB" id="FungiDB:FUN_012279"/>
<dbReference type="InterPro" id="IPR013783">
    <property type="entry name" value="Ig-like_fold"/>
</dbReference>
<protein>
    <recommendedName>
        <fullName evidence="3">CBM20 domain-containing protein</fullName>
    </recommendedName>
</protein>
<dbReference type="AlphaFoldDB" id="A0A2I1HKU7"/>
<dbReference type="InterPro" id="IPR013784">
    <property type="entry name" value="Carb-bd-like_fold"/>
</dbReference>
<comment type="caution">
    <text evidence="1">The sequence shown here is derived from an EMBL/GenBank/DDBJ whole genome shotgun (WGS) entry which is preliminary data.</text>
</comment>
<organism evidence="1 2">
    <name type="scientific">Rhizophagus irregularis</name>
    <dbReference type="NCBI Taxonomy" id="588596"/>
    <lineage>
        <taxon>Eukaryota</taxon>
        <taxon>Fungi</taxon>
        <taxon>Fungi incertae sedis</taxon>
        <taxon>Mucoromycota</taxon>
        <taxon>Glomeromycotina</taxon>
        <taxon>Glomeromycetes</taxon>
        <taxon>Glomerales</taxon>
        <taxon>Glomeraceae</taxon>
        <taxon>Rhizophagus</taxon>
    </lineage>
</organism>
<gene>
    <name evidence="1" type="ORF">RhiirA4_482332</name>
</gene>
<dbReference type="SUPFAM" id="SSF49452">
    <property type="entry name" value="Starch-binding domain-like"/>
    <property type="match status" value="1"/>
</dbReference>
<evidence type="ECO:0000313" key="1">
    <source>
        <dbReference type="EMBL" id="PKY59525.1"/>
    </source>
</evidence>
<keyword evidence="2" id="KW-1185">Reference proteome</keyword>
<evidence type="ECO:0000313" key="2">
    <source>
        <dbReference type="Proteomes" id="UP000234323"/>
    </source>
</evidence>
<accession>A0A2I1HKU7</accession>
<evidence type="ECO:0008006" key="3">
    <source>
        <dbReference type="Google" id="ProtNLM"/>
    </source>
</evidence>
<dbReference type="GO" id="GO:0030246">
    <property type="term" value="F:carbohydrate binding"/>
    <property type="evidence" value="ECO:0007669"/>
    <property type="project" value="InterPro"/>
</dbReference>
<sequence>MENNTLSFTFHILLPENIERNGQPVVLGDVKELGSWKNPIVKLRQPFPQNPTYWKSDPVTISVSNFEKIQYKYAIHTSKPTLFGEEKIEFEGIDTEDNRTLNIGINDQFDIWKIRGFAFVDYIYDSIEINNFKDKVVEYQRLLTLYNDLTIRASNPKFIIDRIDDNIKEKRLFLCVLLGYYISKKREEGSPHELPDNFPSYLLLDTLEDYKQEFLPSDTKDQIHTAIITLIKHNAFQMRFEWLITFKIVVEVDPNCTFIKHLKALKYSDKNLAKFIEKYKIIKPYTENIKFESYVEIARWLIQLCNNMDHLFILWDDTLLHNNKIDNVINKCFIEQIQKCIVHDDAVTLDYHFKRVPANYRYDLSEVFRSHALFLLKDLNRNWTEENITSITNLLHNDRLYWAREDAISSLEFISQSNTLELLDIFPEILDDWFHSDFIDTKEKKISKICVVWFKNLLLELDTRNDFIFSVFQQLKFIHPLLGQRINIWRDLTAIAVDSVKNFSEDQIFAATKLIVQIKQDNVKVLFLEMVKDILNKSTQQTYDQLLNKIRIICDCRTANTLNVPNMMSEDILYHIMTRLQNQSTASSPSEHYLNILRASNFWNIILRANGSVAKLTSNLFVKNTKTSINELSGLLREKTIDFQLLQQILEYDDEYLFRHFDAAVPKKKALGDVIISRDEIAELRKICNNYQIQLDVLSKFYNGFCPNDKVNDVADYIRDVIQHLQNLDKTKVKQVLLSDHLEIHEKTMDSARNCYKFNRSQTFRNIFDSCIEEDTAAINVEYIAQNLIPIVFEKYNAICKQLKDWEKLKCSEASLLWNNVMDVNAELDLMECYRLSKSQRFVQTLDYLPKIPHWIQRLEELEKVVKMEIFKVPHSEDDWLTKAIYILKDDSTKLGQINNFFDYLDRNLSNVNQD</sequence>